<evidence type="ECO:0000313" key="3">
    <source>
        <dbReference type="Proteomes" id="UP001633002"/>
    </source>
</evidence>
<feature type="compositionally biased region" description="Gly residues" evidence="1">
    <location>
        <begin position="45"/>
        <end position="54"/>
    </location>
</feature>
<accession>A0ABD3HXZ3</accession>
<feature type="region of interest" description="Disordered" evidence="1">
    <location>
        <begin position="97"/>
        <end position="136"/>
    </location>
</feature>
<keyword evidence="3" id="KW-1185">Reference proteome</keyword>
<comment type="caution">
    <text evidence="2">The sequence shown here is derived from an EMBL/GenBank/DDBJ whole genome shotgun (WGS) entry which is preliminary data.</text>
</comment>
<proteinExistence type="predicted"/>
<protein>
    <submittedName>
        <fullName evidence="2">Uncharacterized protein</fullName>
    </submittedName>
</protein>
<gene>
    <name evidence="2" type="ORF">R1sor_008776</name>
</gene>
<organism evidence="2 3">
    <name type="scientific">Riccia sorocarpa</name>
    <dbReference type="NCBI Taxonomy" id="122646"/>
    <lineage>
        <taxon>Eukaryota</taxon>
        <taxon>Viridiplantae</taxon>
        <taxon>Streptophyta</taxon>
        <taxon>Embryophyta</taxon>
        <taxon>Marchantiophyta</taxon>
        <taxon>Marchantiopsida</taxon>
        <taxon>Marchantiidae</taxon>
        <taxon>Marchantiales</taxon>
        <taxon>Ricciaceae</taxon>
        <taxon>Riccia</taxon>
    </lineage>
</organism>
<reference evidence="2 3" key="1">
    <citation type="submission" date="2024-09" db="EMBL/GenBank/DDBJ databases">
        <title>Chromosome-scale assembly of Riccia sorocarpa.</title>
        <authorList>
            <person name="Paukszto L."/>
        </authorList>
    </citation>
    <scope>NUCLEOTIDE SEQUENCE [LARGE SCALE GENOMIC DNA]</scope>
    <source>
        <strain evidence="2">LP-2024</strain>
        <tissue evidence="2">Aerial parts of the thallus</tissue>
    </source>
</reference>
<dbReference type="Proteomes" id="UP001633002">
    <property type="component" value="Unassembled WGS sequence"/>
</dbReference>
<feature type="region of interest" description="Disordered" evidence="1">
    <location>
        <begin position="158"/>
        <end position="259"/>
    </location>
</feature>
<evidence type="ECO:0000313" key="2">
    <source>
        <dbReference type="EMBL" id="KAL3695125.1"/>
    </source>
</evidence>
<evidence type="ECO:0000256" key="1">
    <source>
        <dbReference type="SAM" id="MobiDB-lite"/>
    </source>
</evidence>
<dbReference type="AlphaFoldDB" id="A0ABD3HXZ3"/>
<feature type="compositionally biased region" description="Polar residues" evidence="1">
    <location>
        <begin position="200"/>
        <end position="209"/>
    </location>
</feature>
<dbReference type="EMBL" id="JBJQOH010000003">
    <property type="protein sequence ID" value="KAL3695125.1"/>
    <property type="molecule type" value="Genomic_DNA"/>
</dbReference>
<feature type="region of interest" description="Disordered" evidence="1">
    <location>
        <begin position="30"/>
        <end position="59"/>
    </location>
</feature>
<name>A0ABD3HXZ3_9MARC</name>
<sequence>MGGRGGDSPYLRMQDSSPYLRAQEAKYGHASGFSLGPGMHEAGAMEGGGAGGGAADTPQSTADLTAFWQLLDKSLLDEMASRIEELERAVDEVLKEITTDEDGSLPSPKSSPMRKALAGPVSPDVRKLTSGSASFSGVSVKDAVAKFTTTGAPVQEIRRQLSAAPALGIPGPPKSPDLRRHSSQNMYVPTSPDPRRHSSQEIFGSQAAANNPDIRRQSLSGSLIPRSPDVRKSTGVPLTNVPSSPDPRRRTDSFASGMR</sequence>